<evidence type="ECO:0000313" key="3">
    <source>
        <dbReference type="Proteomes" id="UP001205919"/>
    </source>
</evidence>
<proteinExistence type="predicted"/>
<evidence type="ECO:0000313" key="2">
    <source>
        <dbReference type="EMBL" id="MCQ4814800.1"/>
    </source>
</evidence>
<dbReference type="RefSeq" id="WP_256182052.1">
    <property type="nucleotide sequence ID" value="NZ_DBEWVB010000005.1"/>
</dbReference>
<sequence>MLRRIIEIDETKCNGCGACADACHEGAIAMVGGKAKLMRDDYCDGLGDCLPACPTGAITFVEREAAAYDKEAASANIAAKRTAGGSLPCGCPGTHSRGITRMERETETEACRPQAASRLSQWPVQIKLVPVNAPYFDGAKLLVAADCTAFARADFHERFIKNHVTLVGCPKLDAGDYSEKLTEILKNNDIKSVTVVRMEVPCCGGIEAAVKKALQASGKFIPWQVATISVEGEIID</sequence>
<dbReference type="PANTHER" id="PTHR42895:SF1">
    <property type="entry name" value="IRON-SULFUR CLUSTER PROTEIN"/>
    <property type="match status" value="1"/>
</dbReference>
<feature type="domain" description="4Fe-4S ferredoxin-type" evidence="1">
    <location>
        <begin position="34"/>
        <end position="63"/>
    </location>
</feature>
<dbReference type="EMBL" id="JANFYT010000020">
    <property type="protein sequence ID" value="MCQ4814800.1"/>
    <property type="molecule type" value="Genomic_DNA"/>
</dbReference>
<accession>A0AAW5K1V6</accession>
<evidence type="ECO:0000259" key="1">
    <source>
        <dbReference type="PROSITE" id="PS51379"/>
    </source>
</evidence>
<dbReference type="SUPFAM" id="SSF54862">
    <property type="entry name" value="4Fe-4S ferredoxins"/>
    <property type="match status" value="1"/>
</dbReference>
<keyword evidence="3" id="KW-1185">Reference proteome</keyword>
<comment type="caution">
    <text evidence="2">The sequence shown here is derived from an EMBL/GenBank/DDBJ whole genome shotgun (WGS) entry which is preliminary data.</text>
</comment>
<gene>
    <name evidence="2" type="ORF">NE630_10205</name>
</gene>
<dbReference type="PROSITE" id="PS51379">
    <property type="entry name" value="4FE4S_FER_2"/>
    <property type="match status" value="2"/>
</dbReference>
<dbReference type="InterPro" id="IPR017896">
    <property type="entry name" value="4Fe4S_Fe-S-bd"/>
</dbReference>
<dbReference type="Proteomes" id="UP001205919">
    <property type="component" value="Unassembled WGS sequence"/>
</dbReference>
<dbReference type="Pfam" id="PF12838">
    <property type="entry name" value="Fer4_7"/>
    <property type="match status" value="1"/>
</dbReference>
<name>A0AAW5K1V6_9BACT</name>
<dbReference type="InterPro" id="IPR052911">
    <property type="entry name" value="Corrinoid_activation_enz"/>
</dbReference>
<protein>
    <submittedName>
        <fullName evidence="2">4Fe-4S binding protein</fullName>
    </submittedName>
</protein>
<dbReference type="AlphaFoldDB" id="A0AAW5K1V6"/>
<dbReference type="Gene3D" id="3.30.70.20">
    <property type="match status" value="1"/>
</dbReference>
<dbReference type="PANTHER" id="PTHR42895">
    <property type="entry name" value="IRON-SULFUR CLUSTER-BINDING PROTEIN-RELATED"/>
    <property type="match status" value="1"/>
</dbReference>
<organism evidence="2 3">
    <name type="scientific">Cloacibacillus evryensis</name>
    <dbReference type="NCBI Taxonomy" id="508460"/>
    <lineage>
        <taxon>Bacteria</taxon>
        <taxon>Thermotogati</taxon>
        <taxon>Synergistota</taxon>
        <taxon>Synergistia</taxon>
        <taxon>Synergistales</taxon>
        <taxon>Synergistaceae</taxon>
        <taxon>Cloacibacillus</taxon>
    </lineage>
</organism>
<reference evidence="2 3" key="1">
    <citation type="submission" date="2022-06" db="EMBL/GenBank/DDBJ databases">
        <title>Isolation of gut microbiota from human fecal samples.</title>
        <authorList>
            <person name="Pamer E.G."/>
            <person name="Barat B."/>
            <person name="Waligurski E."/>
            <person name="Medina S."/>
            <person name="Paddock L."/>
            <person name="Mostad J."/>
        </authorList>
    </citation>
    <scope>NUCLEOTIDE SEQUENCE [LARGE SCALE GENOMIC DNA]</scope>
    <source>
        <strain evidence="2 3">DFI.9.90</strain>
    </source>
</reference>
<feature type="domain" description="4Fe-4S ferredoxin-type" evidence="1">
    <location>
        <begin position="4"/>
        <end position="33"/>
    </location>
</feature>